<comment type="catalytic activity">
    <reaction evidence="9 10 11">
        <text>adenosine(37) in tRNA + dimethylallyl diphosphate = N(6)-dimethylallyladenosine(37) in tRNA + diphosphate</text>
        <dbReference type="Rhea" id="RHEA:26482"/>
        <dbReference type="Rhea" id="RHEA-COMP:10162"/>
        <dbReference type="Rhea" id="RHEA-COMP:10375"/>
        <dbReference type="ChEBI" id="CHEBI:33019"/>
        <dbReference type="ChEBI" id="CHEBI:57623"/>
        <dbReference type="ChEBI" id="CHEBI:74411"/>
        <dbReference type="ChEBI" id="CHEBI:74415"/>
        <dbReference type="EC" id="2.5.1.75"/>
    </reaction>
</comment>
<dbReference type="EC" id="2.5.1.75" evidence="10"/>
<dbReference type="InterPro" id="IPR039657">
    <property type="entry name" value="Dimethylallyltransferase"/>
</dbReference>
<dbReference type="InterPro" id="IPR027417">
    <property type="entry name" value="P-loop_NTPase"/>
</dbReference>
<feature type="binding site" evidence="10">
    <location>
        <begin position="11"/>
        <end position="18"/>
    </location>
    <ligand>
        <name>ATP</name>
        <dbReference type="ChEBI" id="CHEBI:30616"/>
    </ligand>
</feature>
<dbReference type="GO" id="GO:0005524">
    <property type="term" value="F:ATP binding"/>
    <property type="evidence" value="ECO:0007669"/>
    <property type="project" value="UniProtKB-UniRule"/>
</dbReference>
<dbReference type="EMBL" id="NJBO01000024">
    <property type="protein sequence ID" value="TKJ39167.1"/>
    <property type="molecule type" value="Genomic_DNA"/>
</dbReference>
<comment type="similarity">
    <text evidence="3 10 13">Belongs to the IPP transferase family.</text>
</comment>
<proteinExistence type="inferred from homology"/>
<evidence type="ECO:0000256" key="6">
    <source>
        <dbReference type="ARBA" id="ARBA00022741"/>
    </source>
</evidence>
<keyword evidence="8 10" id="KW-0460">Magnesium</keyword>
<keyword evidence="5 10" id="KW-0819">tRNA processing</keyword>
<keyword evidence="6 10" id="KW-0547">Nucleotide-binding</keyword>
<evidence type="ECO:0000256" key="10">
    <source>
        <dbReference type="HAMAP-Rule" id="MF_00185"/>
    </source>
</evidence>
<evidence type="ECO:0000256" key="8">
    <source>
        <dbReference type="ARBA" id="ARBA00022842"/>
    </source>
</evidence>
<evidence type="ECO:0000256" key="2">
    <source>
        <dbReference type="ARBA" id="ARBA00003213"/>
    </source>
</evidence>
<reference evidence="14 15" key="1">
    <citation type="submission" date="2017-06" db="EMBL/GenBank/DDBJ databases">
        <title>Novel microbial phyla capable of carbon fixation and sulfur reduction in deep-sea sediments.</title>
        <authorList>
            <person name="Huang J."/>
            <person name="Baker B."/>
            <person name="Wang Y."/>
        </authorList>
    </citation>
    <scope>NUCLEOTIDE SEQUENCE [LARGE SCALE GENOMIC DNA]</scope>
    <source>
        <strain evidence="14">B3_TA06</strain>
    </source>
</reference>
<evidence type="ECO:0000256" key="12">
    <source>
        <dbReference type="RuleBase" id="RU003784"/>
    </source>
</evidence>
<keyword evidence="4 10" id="KW-0808">Transferase</keyword>
<organism evidence="14 15">
    <name type="scientific">candidate division TA06 bacterium B3_TA06</name>
    <dbReference type="NCBI Taxonomy" id="2012487"/>
    <lineage>
        <taxon>Bacteria</taxon>
        <taxon>Bacteria division TA06</taxon>
    </lineage>
</organism>
<sequence length="304" mass="35133">MNPRLIPVILGPTGVGKSGVAFELARRYGWEIVSVDSRQCYQLMEIGTAKPTPAMREQVPHHLLDLCPPDHKLSAGEFARHAWELFLNLEKPLAVGGSGFYLRAVFEPLHANLPHNPVIREELETLPTPTLARKLKAEDPVTAERLHPNDRQRLLRALEVCLAARRPYSELIAEPPPDPPVRPFYVGLRLDRAELTRRQQERLEQMMAEGFVEEVRRLRDMGFPKDLYPFNAYGYRELYDYIEGNCSLIEAKQLILKKIRGFIKRQETFFKTLGEIHRVDAHDRQKAIQAVKDILEKHFPHYFE</sequence>
<evidence type="ECO:0000256" key="1">
    <source>
        <dbReference type="ARBA" id="ARBA00001946"/>
    </source>
</evidence>
<dbReference type="Pfam" id="PF01715">
    <property type="entry name" value="IPPT"/>
    <property type="match status" value="1"/>
</dbReference>
<comment type="caution">
    <text evidence="10">Lacks conserved residue(s) required for the propagation of feature annotation.</text>
</comment>
<name>A0A532UWK3_UNCT6</name>
<feature type="site" description="Interaction with substrate tRNA" evidence="10">
    <location>
        <position position="120"/>
    </location>
</feature>
<feature type="site" description="Interaction with substrate tRNA" evidence="10">
    <location>
        <position position="98"/>
    </location>
</feature>
<comment type="subunit">
    <text evidence="10">Monomer.</text>
</comment>
<evidence type="ECO:0000256" key="3">
    <source>
        <dbReference type="ARBA" id="ARBA00005842"/>
    </source>
</evidence>
<evidence type="ECO:0000256" key="7">
    <source>
        <dbReference type="ARBA" id="ARBA00022840"/>
    </source>
</evidence>
<feature type="binding site" evidence="10">
    <location>
        <begin position="13"/>
        <end position="18"/>
    </location>
    <ligand>
        <name>substrate</name>
    </ligand>
</feature>
<feature type="region of interest" description="Interaction with substrate tRNA" evidence="10">
    <location>
        <begin position="152"/>
        <end position="156"/>
    </location>
</feature>
<dbReference type="SUPFAM" id="SSF52540">
    <property type="entry name" value="P-loop containing nucleoside triphosphate hydrolases"/>
    <property type="match status" value="2"/>
</dbReference>
<evidence type="ECO:0000313" key="15">
    <source>
        <dbReference type="Proteomes" id="UP000317778"/>
    </source>
</evidence>
<dbReference type="NCBIfam" id="TIGR00174">
    <property type="entry name" value="miaA"/>
    <property type="match status" value="1"/>
</dbReference>
<dbReference type="Gene3D" id="1.10.20.140">
    <property type="match status" value="1"/>
</dbReference>
<comment type="caution">
    <text evidence="14">The sequence shown here is derived from an EMBL/GenBank/DDBJ whole genome shotgun (WGS) entry which is preliminary data.</text>
</comment>
<feature type="region of interest" description="Interaction with substrate tRNA" evidence="10">
    <location>
        <begin position="36"/>
        <end position="39"/>
    </location>
</feature>
<dbReference type="InterPro" id="IPR018022">
    <property type="entry name" value="IPT"/>
</dbReference>
<dbReference type="PANTHER" id="PTHR11088">
    <property type="entry name" value="TRNA DIMETHYLALLYLTRANSFERASE"/>
    <property type="match status" value="1"/>
</dbReference>
<dbReference type="HAMAP" id="MF_00185">
    <property type="entry name" value="IPP_trans"/>
    <property type="match status" value="1"/>
</dbReference>
<dbReference type="GO" id="GO:0006400">
    <property type="term" value="P:tRNA modification"/>
    <property type="evidence" value="ECO:0007669"/>
    <property type="project" value="TreeGrafter"/>
</dbReference>
<evidence type="ECO:0000256" key="9">
    <source>
        <dbReference type="ARBA" id="ARBA00049563"/>
    </source>
</evidence>
<dbReference type="GO" id="GO:0052381">
    <property type="term" value="F:tRNA dimethylallyltransferase activity"/>
    <property type="evidence" value="ECO:0007669"/>
    <property type="project" value="UniProtKB-UniRule"/>
</dbReference>
<dbReference type="AlphaFoldDB" id="A0A532UWK3"/>
<evidence type="ECO:0000256" key="13">
    <source>
        <dbReference type="RuleBase" id="RU003785"/>
    </source>
</evidence>
<gene>
    <name evidence="10" type="primary">miaA</name>
    <name evidence="14" type="ORF">CEE36_10380</name>
</gene>
<keyword evidence="7 10" id="KW-0067">ATP-binding</keyword>
<comment type="function">
    <text evidence="2 10 12">Catalyzes the transfer of a dimethylallyl group onto the adenine at position 37 in tRNAs that read codons beginning with uridine, leading to the formation of N6-(dimethylallyl)adenosine (i(6)A).</text>
</comment>
<evidence type="ECO:0000313" key="14">
    <source>
        <dbReference type="EMBL" id="TKJ39167.1"/>
    </source>
</evidence>
<evidence type="ECO:0000256" key="5">
    <source>
        <dbReference type="ARBA" id="ARBA00022694"/>
    </source>
</evidence>
<dbReference type="PANTHER" id="PTHR11088:SF60">
    <property type="entry name" value="TRNA DIMETHYLALLYLTRANSFERASE"/>
    <property type="match status" value="1"/>
</dbReference>
<protein>
    <recommendedName>
        <fullName evidence="10">tRNA dimethylallyltransferase</fullName>
        <ecNumber evidence="10">2.5.1.75</ecNumber>
    </recommendedName>
    <alternativeName>
        <fullName evidence="10">Dimethylallyl diphosphate:tRNA dimethylallyltransferase</fullName>
        <shortName evidence="10">DMAPP:tRNA dimethylallyltransferase</shortName>
        <shortName evidence="10">DMATase</shortName>
    </alternativeName>
    <alternativeName>
        <fullName evidence="10">Isopentenyl-diphosphate:tRNA isopentenyltransferase</fullName>
        <shortName evidence="10">IPP transferase</shortName>
        <shortName evidence="10">IPPT</shortName>
        <shortName evidence="10">IPTase</shortName>
    </alternativeName>
</protein>
<comment type="cofactor">
    <cofactor evidence="1 10">
        <name>Mg(2+)</name>
        <dbReference type="ChEBI" id="CHEBI:18420"/>
    </cofactor>
</comment>
<dbReference type="Gene3D" id="3.40.50.300">
    <property type="entry name" value="P-loop containing nucleotide triphosphate hydrolases"/>
    <property type="match status" value="1"/>
</dbReference>
<evidence type="ECO:0000256" key="11">
    <source>
        <dbReference type="RuleBase" id="RU003783"/>
    </source>
</evidence>
<accession>A0A532UWK3</accession>
<evidence type="ECO:0000256" key="4">
    <source>
        <dbReference type="ARBA" id="ARBA00022679"/>
    </source>
</evidence>
<dbReference type="Proteomes" id="UP000317778">
    <property type="component" value="Unassembled WGS sequence"/>
</dbReference>